<gene>
    <name evidence="2" type="ORF">HYDPIDRAFT_117445</name>
</gene>
<dbReference type="Proteomes" id="UP000053820">
    <property type="component" value="Unassembled WGS sequence"/>
</dbReference>
<accession>A0A0C9WAL3</accession>
<evidence type="ECO:0000313" key="2">
    <source>
        <dbReference type="EMBL" id="KIJ60192.1"/>
    </source>
</evidence>
<evidence type="ECO:0000256" key="1">
    <source>
        <dbReference type="SAM" id="MobiDB-lite"/>
    </source>
</evidence>
<dbReference type="EMBL" id="KN839875">
    <property type="protein sequence ID" value="KIJ60192.1"/>
    <property type="molecule type" value="Genomic_DNA"/>
</dbReference>
<feature type="region of interest" description="Disordered" evidence="1">
    <location>
        <begin position="50"/>
        <end position="99"/>
    </location>
</feature>
<keyword evidence="3" id="KW-1185">Reference proteome</keyword>
<proteinExistence type="predicted"/>
<reference evidence="2 3" key="1">
    <citation type="submission" date="2014-04" db="EMBL/GenBank/DDBJ databases">
        <title>Evolutionary Origins and Diversification of the Mycorrhizal Mutualists.</title>
        <authorList>
            <consortium name="DOE Joint Genome Institute"/>
            <consortium name="Mycorrhizal Genomics Consortium"/>
            <person name="Kohler A."/>
            <person name="Kuo A."/>
            <person name="Nagy L.G."/>
            <person name="Floudas D."/>
            <person name="Copeland A."/>
            <person name="Barry K.W."/>
            <person name="Cichocki N."/>
            <person name="Veneault-Fourrey C."/>
            <person name="LaButti K."/>
            <person name="Lindquist E.A."/>
            <person name="Lipzen A."/>
            <person name="Lundell T."/>
            <person name="Morin E."/>
            <person name="Murat C."/>
            <person name="Riley R."/>
            <person name="Ohm R."/>
            <person name="Sun H."/>
            <person name="Tunlid A."/>
            <person name="Henrissat B."/>
            <person name="Grigoriev I.V."/>
            <person name="Hibbett D.S."/>
            <person name="Martin F."/>
        </authorList>
    </citation>
    <scope>NUCLEOTIDE SEQUENCE [LARGE SCALE GENOMIC DNA]</scope>
    <source>
        <strain evidence="2 3">MD-312</strain>
    </source>
</reference>
<dbReference type="HOGENOM" id="CLU_1992929_0_0_1"/>
<sequence length="125" mass="13907">MQQVLDANRQPSSPSRHHAYSISATLFPPPLFPPPHQEILMRLPPHATIPALTKTTRKTTKTTKIPDADGLDDPEDPLCYVSPTPTPRPSPLGVDRRSRHRARAESVCCTTVMLHERSPFPVSEL</sequence>
<organism evidence="2 3">
    <name type="scientific">Hydnomerulius pinastri MD-312</name>
    <dbReference type="NCBI Taxonomy" id="994086"/>
    <lineage>
        <taxon>Eukaryota</taxon>
        <taxon>Fungi</taxon>
        <taxon>Dikarya</taxon>
        <taxon>Basidiomycota</taxon>
        <taxon>Agaricomycotina</taxon>
        <taxon>Agaricomycetes</taxon>
        <taxon>Agaricomycetidae</taxon>
        <taxon>Boletales</taxon>
        <taxon>Boletales incertae sedis</taxon>
        <taxon>Leucogyrophana</taxon>
    </lineage>
</organism>
<protein>
    <submittedName>
        <fullName evidence="2">Uncharacterized protein</fullName>
    </submittedName>
</protein>
<evidence type="ECO:0000313" key="3">
    <source>
        <dbReference type="Proteomes" id="UP000053820"/>
    </source>
</evidence>
<name>A0A0C9WAL3_9AGAM</name>
<dbReference type="AlphaFoldDB" id="A0A0C9WAL3"/>